<feature type="signal peptide" evidence="3">
    <location>
        <begin position="1"/>
        <end position="20"/>
    </location>
</feature>
<evidence type="ECO:0000256" key="1">
    <source>
        <dbReference type="ARBA" id="ARBA00009091"/>
    </source>
</evidence>
<dbReference type="OrthoDB" id="9851432at2"/>
<evidence type="ECO:0000256" key="3">
    <source>
        <dbReference type="SAM" id="SignalP"/>
    </source>
</evidence>
<dbReference type="GO" id="GO:0051082">
    <property type="term" value="F:unfolded protein binding"/>
    <property type="evidence" value="ECO:0007669"/>
    <property type="project" value="InterPro"/>
</dbReference>
<dbReference type="SUPFAM" id="SSF111384">
    <property type="entry name" value="OmpH-like"/>
    <property type="match status" value="1"/>
</dbReference>
<evidence type="ECO:0000313" key="4">
    <source>
        <dbReference type="EMBL" id="TKB98147.1"/>
    </source>
</evidence>
<reference evidence="4 5" key="1">
    <citation type="submission" date="2019-04" db="EMBL/GenBank/DDBJ databases">
        <title>Pedobacter sp. AR-2-6 sp. nov., isolated from Arctic soil.</title>
        <authorList>
            <person name="Dahal R.H."/>
            <person name="Kim D.-U."/>
        </authorList>
    </citation>
    <scope>NUCLEOTIDE SEQUENCE [LARGE SCALE GENOMIC DNA]</scope>
    <source>
        <strain evidence="4 5">AR-2-6</strain>
    </source>
</reference>
<dbReference type="PANTHER" id="PTHR35089:SF1">
    <property type="entry name" value="CHAPERONE PROTEIN SKP"/>
    <property type="match status" value="1"/>
</dbReference>
<dbReference type="InterPro" id="IPR024930">
    <property type="entry name" value="Skp_dom_sf"/>
</dbReference>
<dbReference type="SMART" id="SM00935">
    <property type="entry name" value="OmpH"/>
    <property type="match status" value="1"/>
</dbReference>
<gene>
    <name evidence="4" type="ORF">FA045_14265</name>
</gene>
<comment type="similarity">
    <text evidence="1">Belongs to the Skp family.</text>
</comment>
<dbReference type="Proteomes" id="UP000310477">
    <property type="component" value="Unassembled WGS sequence"/>
</dbReference>
<name>A0A4U1C1W4_9SPHI</name>
<dbReference type="GO" id="GO:0050821">
    <property type="term" value="P:protein stabilization"/>
    <property type="evidence" value="ECO:0007669"/>
    <property type="project" value="TreeGrafter"/>
</dbReference>
<protein>
    <submittedName>
        <fullName evidence="4">OmpH family outer membrane protein</fullName>
    </submittedName>
</protein>
<evidence type="ECO:0000256" key="2">
    <source>
        <dbReference type="ARBA" id="ARBA00022729"/>
    </source>
</evidence>
<dbReference type="Pfam" id="PF03938">
    <property type="entry name" value="OmpH"/>
    <property type="match status" value="1"/>
</dbReference>
<evidence type="ECO:0000313" key="5">
    <source>
        <dbReference type="Proteomes" id="UP000310477"/>
    </source>
</evidence>
<dbReference type="EMBL" id="SWBO01000009">
    <property type="protein sequence ID" value="TKB98147.1"/>
    <property type="molecule type" value="Genomic_DNA"/>
</dbReference>
<proteinExistence type="inferred from homology"/>
<dbReference type="GO" id="GO:0005829">
    <property type="term" value="C:cytosol"/>
    <property type="evidence" value="ECO:0007669"/>
    <property type="project" value="TreeGrafter"/>
</dbReference>
<accession>A0A4U1C1W4</accession>
<organism evidence="4 5">
    <name type="scientific">Pedobacter cryotolerans</name>
    <dbReference type="NCBI Taxonomy" id="2571270"/>
    <lineage>
        <taxon>Bacteria</taxon>
        <taxon>Pseudomonadati</taxon>
        <taxon>Bacteroidota</taxon>
        <taxon>Sphingobacteriia</taxon>
        <taxon>Sphingobacteriales</taxon>
        <taxon>Sphingobacteriaceae</taxon>
        <taxon>Pedobacter</taxon>
    </lineage>
</organism>
<feature type="chain" id="PRO_5020247798" evidence="3">
    <location>
        <begin position="21"/>
        <end position="166"/>
    </location>
</feature>
<dbReference type="AlphaFoldDB" id="A0A4U1C1W4"/>
<dbReference type="PANTHER" id="PTHR35089">
    <property type="entry name" value="CHAPERONE PROTEIN SKP"/>
    <property type="match status" value="1"/>
</dbReference>
<dbReference type="RefSeq" id="WP_136877761.1">
    <property type="nucleotide sequence ID" value="NZ_SWBO01000009.1"/>
</dbReference>
<keyword evidence="2 3" id="KW-0732">Signal</keyword>
<keyword evidence="5" id="KW-1185">Reference proteome</keyword>
<sequence>MKKLILFTLALFFSVDQCNAQLAVINSKKVMLSVPAFAKTDTLIAKETAVYAAEYNKKQLFLNQLIKVADSLYKLNAKSELANKAIADAQASEKDLKSYADVSNKKLLEYKQLLQQPYIDKVMDAIKAVASRLKYMQVIDNASVGMLYVNPLSDITNQVINELKSK</sequence>
<dbReference type="InterPro" id="IPR005632">
    <property type="entry name" value="Chaperone_Skp"/>
</dbReference>
<comment type="caution">
    <text evidence="4">The sequence shown here is derived from an EMBL/GenBank/DDBJ whole genome shotgun (WGS) entry which is preliminary data.</text>
</comment>
<dbReference type="Gene3D" id="3.30.910.20">
    <property type="entry name" value="Skp domain"/>
    <property type="match status" value="1"/>
</dbReference>